<evidence type="ECO:0000256" key="1">
    <source>
        <dbReference type="SAM" id="Coils"/>
    </source>
</evidence>
<feature type="coiled-coil region" evidence="1">
    <location>
        <begin position="58"/>
        <end position="85"/>
    </location>
</feature>
<dbReference type="GO" id="GO:0031122">
    <property type="term" value="P:cytoplasmic microtubule organization"/>
    <property type="evidence" value="ECO:0007669"/>
    <property type="project" value="InterPro"/>
</dbReference>
<keyword evidence="3" id="KW-0472">Membrane</keyword>
<feature type="domain" description="Hook C-terminal" evidence="4">
    <location>
        <begin position="41"/>
        <end position="212"/>
    </location>
</feature>
<evidence type="ECO:0000256" key="2">
    <source>
        <dbReference type="SAM" id="MobiDB-lite"/>
    </source>
</evidence>
<dbReference type="EMBL" id="CAJPIZ010006162">
    <property type="protein sequence ID" value="CAG2109281.1"/>
    <property type="molecule type" value="Genomic_DNA"/>
</dbReference>
<dbReference type="InterPro" id="IPR008636">
    <property type="entry name" value="Hook_C"/>
</dbReference>
<dbReference type="EMBL" id="OC860737">
    <property type="protein sequence ID" value="CAD7628851.1"/>
    <property type="molecule type" value="Genomic_DNA"/>
</dbReference>
<feature type="region of interest" description="Disordered" evidence="2">
    <location>
        <begin position="187"/>
        <end position="221"/>
    </location>
</feature>
<dbReference type="GO" id="GO:0008017">
    <property type="term" value="F:microtubule binding"/>
    <property type="evidence" value="ECO:0007669"/>
    <property type="project" value="InterPro"/>
</dbReference>
<reference evidence="5" key="1">
    <citation type="submission" date="2020-11" db="EMBL/GenBank/DDBJ databases">
        <authorList>
            <person name="Tran Van P."/>
        </authorList>
    </citation>
    <scope>NUCLEOTIDE SEQUENCE</scope>
</reference>
<keyword evidence="6" id="KW-1185">Reference proteome</keyword>
<evidence type="ECO:0000313" key="5">
    <source>
        <dbReference type="EMBL" id="CAD7628851.1"/>
    </source>
</evidence>
<dbReference type="Proteomes" id="UP000759131">
    <property type="component" value="Unassembled WGS sequence"/>
</dbReference>
<dbReference type="OrthoDB" id="49395at2759"/>
<keyword evidence="3" id="KW-1133">Transmembrane helix</keyword>
<evidence type="ECO:0000256" key="3">
    <source>
        <dbReference type="SAM" id="Phobius"/>
    </source>
</evidence>
<evidence type="ECO:0000259" key="4">
    <source>
        <dbReference type="Pfam" id="PF05622"/>
    </source>
</evidence>
<organism evidence="5">
    <name type="scientific">Medioppia subpectinata</name>
    <dbReference type="NCBI Taxonomy" id="1979941"/>
    <lineage>
        <taxon>Eukaryota</taxon>
        <taxon>Metazoa</taxon>
        <taxon>Ecdysozoa</taxon>
        <taxon>Arthropoda</taxon>
        <taxon>Chelicerata</taxon>
        <taxon>Arachnida</taxon>
        <taxon>Acari</taxon>
        <taxon>Acariformes</taxon>
        <taxon>Sarcoptiformes</taxon>
        <taxon>Oribatida</taxon>
        <taxon>Brachypylina</taxon>
        <taxon>Oppioidea</taxon>
        <taxon>Oppiidae</taxon>
        <taxon>Medioppia</taxon>
    </lineage>
</organism>
<feature type="transmembrane region" description="Helical" evidence="3">
    <location>
        <begin position="12"/>
        <end position="29"/>
    </location>
</feature>
<evidence type="ECO:0000313" key="6">
    <source>
        <dbReference type="Proteomes" id="UP000759131"/>
    </source>
</evidence>
<proteinExistence type="predicted"/>
<name>A0A7R9KTP5_9ACAR</name>
<keyword evidence="1" id="KW-0175">Coiled coil</keyword>
<protein>
    <recommendedName>
        <fullName evidence="4">Hook C-terminal domain-containing protein</fullName>
    </recommendedName>
</protein>
<dbReference type="AlphaFoldDB" id="A0A7R9KTP5"/>
<sequence length="221" mass="25240">MGGGADEQAKSLIMNYVVIILLLVIQLEAELRDSSVRQSDDDQMQTFQDIIKEKALSLETTKHELLNAQQEIESLKGVIVKKDEELTEREDQYKKYVNKAKAVTNALDQLSQHSIASTPSISSTSSDANNDINYWKQLVQQKESEISKYKHDFEESNGFREMEAKLLTISFHNLSSHLQRKSAEERIRNGSLNSSQNNVSFLARQRQATTRKYNMPTVSQR</sequence>
<accession>A0A7R9KTP5</accession>
<feature type="compositionally biased region" description="Polar residues" evidence="2">
    <location>
        <begin position="190"/>
        <end position="221"/>
    </location>
</feature>
<gene>
    <name evidence="5" type="ORF">OSB1V03_LOCUS9270</name>
</gene>
<dbReference type="Pfam" id="PF05622">
    <property type="entry name" value="HOOK"/>
    <property type="match status" value="1"/>
</dbReference>
<keyword evidence="3" id="KW-0812">Transmembrane</keyword>